<name>A0A9P6GXX2_9MICR</name>
<dbReference type="AlphaFoldDB" id="A0A9P6GXX2"/>
<keyword evidence="2" id="KW-1185">Reference proteome</keyword>
<accession>A0A9P6GXX2</accession>
<dbReference type="EMBL" id="SBJO01000171">
    <property type="protein sequence ID" value="KAF9762432.1"/>
    <property type="molecule type" value="Genomic_DNA"/>
</dbReference>
<dbReference type="Proteomes" id="UP000740883">
    <property type="component" value="Unassembled WGS sequence"/>
</dbReference>
<gene>
    <name evidence="1" type="ORF">NGRA_2020</name>
</gene>
<protein>
    <submittedName>
        <fullName evidence="1">Uncharacterized protein</fullName>
    </submittedName>
</protein>
<evidence type="ECO:0000313" key="2">
    <source>
        <dbReference type="Proteomes" id="UP000740883"/>
    </source>
</evidence>
<comment type="caution">
    <text evidence="1">The sequence shown here is derived from an EMBL/GenBank/DDBJ whole genome shotgun (WGS) entry which is preliminary data.</text>
</comment>
<sequence length="122" mass="13860">MQNLTLLNLIEGLMKRFANTKTTDDILERLLATKSTQSYGEYLNLLADTTTIFERGCINLKFLLKLTISKVPSEIKSLLFQYACSSEDWNTFVKQAEEAAWMACPSSTINRVESARVTKKEI</sequence>
<proteinExistence type="predicted"/>
<reference evidence="1 2" key="1">
    <citation type="journal article" date="2020" name="Genome Biol. Evol.">
        <title>Comparative genomics of strictly vertically transmitted, feminizing microsporidia endosymbionts of amphipod crustaceans.</title>
        <authorList>
            <person name="Cormier A."/>
            <person name="Chebbi M.A."/>
            <person name="Giraud I."/>
            <person name="Wattier R."/>
            <person name="Teixeira M."/>
            <person name="Gilbert C."/>
            <person name="Rigaud T."/>
            <person name="Cordaux R."/>
        </authorList>
    </citation>
    <scope>NUCLEOTIDE SEQUENCE [LARGE SCALE GENOMIC DNA]</scope>
    <source>
        <strain evidence="1 2">Ou3-Ou53</strain>
    </source>
</reference>
<organism evidence="1 2">
    <name type="scientific">Nosema granulosis</name>
    <dbReference type="NCBI Taxonomy" id="83296"/>
    <lineage>
        <taxon>Eukaryota</taxon>
        <taxon>Fungi</taxon>
        <taxon>Fungi incertae sedis</taxon>
        <taxon>Microsporidia</taxon>
        <taxon>Nosematidae</taxon>
        <taxon>Nosema</taxon>
    </lineage>
</organism>
<evidence type="ECO:0000313" key="1">
    <source>
        <dbReference type="EMBL" id="KAF9762432.1"/>
    </source>
</evidence>
<dbReference type="OrthoDB" id="2195731at2759"/>